<organism evidence="2 3">
    <name type="scientific">Monascus purpureus</name>
    <name type="common">Red mold</name>
    <name type="synonym">Monascus anka</name>
    <dbReference type="NCBI Taxonomy" id="5098"/>
    <lineage>
        <taxon>Eukaryota</taxon>
        <taxon>Fungi</taxon>
        <taxon>Dikarya</taxon>
        <taxon>Ascomycota</taxon>
        <taxon>Pezizomycotina</taxon>
        <taxon>Eurotiomycetes</taxon>
        <taxon>Eurotiomycetidae</taxon>
        <taxon>Eurotiales</taxon>
        <taxon>Aspergillaceae</taxon>
        <taxon>Monascus</taxon>
    </lineage>
</organism>
<protein>
    <submittedName>
        <fullName evidence="2">Uncharacterized protein</fullName>
    </submittedName>
</protein>
<evidence type="ECO:0000256" key="1">
    <source>
        <dbReference type="SAM" id="MobiDB-lite"/>
    </source>
</evidence>
<keyword evidence="3" id="KW-1185">Reference proteome</keyword>
<dbReference type="Proteomes" id="UP000319663">
    <property type="component" value="Unassembled WGS sequence"/>
</dbReference>
<name>A0A507QXH0_MONPU</name>
<dbReference type="AlphaFoldDB" id="A0A507QXH0"/>
<accession>A0A507QXH0</accession>
<feature type="region of interest" description="Disordered" evidence="1">
    <location>
        <begin position="32"/>
        <end position="56"/>
    </location>
</feature>
<comment type="caution">
    <text evidence="2">The sequence shown here is derived from an EMBL/GenBank/DDBJ whole genome shotgun (WGS) entry which is preliminary data.</text>
</comment>
<dbReference type="OrthoDB" id="10654373at2759"/>
<evidence type="ECO:0000313" key="2">
    <source>
        <dbReference type="EMBL" id="TQB72231.1"/>
    </source>
</evidence>
<reference evidence="2 3" key="1">
    <citation type="submission" date="2019-06" db="EMBL/GenBank/DDBJ databases">
        <title>Wine fermentation using esterase from Monascus purpureus.</title>
        <authorList>
            <person name="Geng C."/>
            <person name="Zhang Y."/>
        </authorList>
    </citation>
    <scope>NUCLEOTIDE SEQUENCE [LARGE SCALE GENOMIC DNA]</scope>
    <source>
        <strain evidence="2">HQ1</strain>
    </source>
</reference>
<proteinExistence type="predicted"/>
<sequence>MPSLRECQEEFAKALTVHRDTVPKDVLAHAIGSSGEGASSKTAGLQNGKAGSHGQRSRSLWVTLPGCLLCQKNTKELNQQGEMAMRLLVQNEALNENGSQMTPTHASKLFNEVNRLLQHEIGLATDQVPPRYQGKPVVYTPANQSTFGPDRQQRHSDINGNLWDSTGHISNLPIFGSTTGYSESMDYGPLVKKLLTTHANYLSKESLVFAYNPWHGLC</sequence>
<gene>
    <name evidence="2" type="ORF">MPDQ_006950</name>
</gene>
<evidence type="ECO:0000313" key="3">
    <source>
        <dbReference type="Proteomes" id="UP000319663"/>
    </source>
</evidence>
<feature type="compositionally biased region" description="Polar residues" evidence="1">
    <location>
        <begin position="36"/>
        <end position="45"/>
    </location>
</feature>
<dbReference type="EMBL" id="VIFY01000067">
    <property type="protein sequence ID" value="TQB72231.1"/>
    <property type="molecule type" value="Genomic_DNA"/>
</dbReference>